<sequence>MRGGGLLTATGALPSLAKDPSSKEMKAFAFGGETRSSSGVASGVGLARVGATRIPAPSFATGAPGESGKAPVDFNRIADGTLDSLQDQLEELLEAEEVESSDVTYESGVLELDLGDLGTYVINKQAPNKQIWLSSPVSGPFRYDYSTEEGSWVYSRDNHKMHDKLSDELSELLGRAITIL</sequence>
<dbReference type="NCBIfam" id="TIGR03421">
    <property type="entry name" value="FeS_CyaY"/>
    <property type="match status" value="1"/>
</dbReference>
<keyword evidence="16" id="KW-1185">Reference proteome</keyword>
<evidence type="ECO:0000256" key="9">
    <source>
        <dbReference type="ARBA" id="ARBA00023004"/>
    </source>
</evidence>
<gene>
    <name evidence="15" type="ORF">A3770_06p43540</name>
</gene>
<evidence type="ECO:0000256" key="11">
    <source>
        <dbReference type="ARBA" id="ARBA00023128"/>
    </source>
</evidence>
<dbReference type="PROSITE" id="PS01344">
    <property type="entry name" value="FRATAXIN_1"/>
    <property type="match status" value="1"/>
</dbReference>
<proteinExistence type="inferred from homology"/>
<dbReference type="GO" id="GO:0008199">
    <property type="term" value="F:ferric iron binding"/>
    <property type="evidence" value="ECO:0007669"/>
    <property type="project" value="InterPro"/>
</dbReference>
<dbReference type="InterPro" id="IPR017789">
    <property type="entry name" value="Frataxin"/>
</dbReference>
<evidence type="ECO:0000256" key="6">
    <source>
        <dbReference type="ARBA" id="ARBA00022496"/>
    </source>
</evidence>
<evidence type="ECO:0000256" key="3">
    <source>
        <dbReference type="ARBA" id="ARBA00013107"/>
    </source>
</evidence>
<evidence type="ECO:0000313" key="16">
    <source>
        <dbReference type="Proteomes" id="UP000316726"/>
    </source>
</evidence>
<dbReference type="InterPro" id="IPR020895">
    <property type="entry name" value="Frataxin_CS"/>
</dbReference>
<dbReference type="Gene3D" id="3.30.920.10">
    <property type="entry name" value="Frataxin/CyaY"/>
    <property type="match status" value="1"/>
</dbReference>
<dbReference type="PROSITE" id="PS50810">
    <property type="entry name" value="FRATAXIN_2"/>
    <property type="match status" value="1"/>
</dbReference>
<dbReference type="InterPro" id="IPR036524">
    <property type="entry name" value="Frataxin/CyaY_sf"/>
</dbReference>
<evidence type="ECO:0000256" key="7">
    <source>
        <dbReference type="ARBA" id="ARBA00022946"/>
    </source>
</evidence>
<dbReference type="GO" id="GO:0006826">
    <property type="term" value="P:iron ion transport"/>
    <property type="evidence" value="ECO:0007669"/>
    <property type="project" value="UniProtKB-KW"/>
</dbReference>
<keyword evidence="13" id="KW-0175">Coiled coil</keyword>
<accession>A0A5B8MMQ3</accession>
<evidence type="ECO:0000256" key="13">
    <source>
        <dbReference type="SAM" id="Coils"/>
    </source>
</evidence>
<dbReference type="PANTHER" id="PTHR16821:SF2">
    <property type="entry name" value="FRATAXIN, MITOCHONDRIAL"/>
    <property type="match status" value="1"/>
</dbReference>
<dbReference type="SMART" id="SM01219">
    <property type="entry name" value="Frataxin_Cyay"/>
    <property type="match status" value="1"/>
</dbReference>
<comment type="subcellular location">
    <subcellularLocation>
        <location evidence="1">Mitochondrion</location>
    </subcellularLocation>
</comment>
<evidence type="ECO:0000256" key="8">
    <source>
        <dbReference type="ARBA" id="ARBA00023002"/>
    </source>
</evidence>
<keyword evidence="9" id="KW-0408">Iron</keyword>
<evidence type="ECO:0000256" key="10">
    <source>
        <dbReference type="ARBA" id="ARBA00023065"/>
    </source>
</evidence>
<comment type="similarity">
    <text evidence="2">Belongs to the frataxin family.</text>
</comment>
<keyword evidence="4" id="KW-0409">Iron storage</keyword>
<evidence type="ECO:0000313" key="15">
    <source>
        <dbReference type="EMBL" id="QDZ21836.1"/>
    </source>
</evidence>
<dbReference type="InterPro" id="IPR002908">
    <property type="entry name" value="Frataxin/CyaY"/>
</dbReference>
<dbReference type="SUPFAM" id="SSF55387">
    <property type="entry name" value="Frataxin/Nqo15-like"/>
    <property type="match status" value="1"/>
</dbReference>
<dbReference type="EC" id="1.16.3.1" evidence="3"/>
<keyword evidence="5" id="KW-0813">Transport</keyword>
<dbReference type="GO" id="GO:0016226">
    <property type="term" value="P:iron-sulfur cluster assembly"/>
    <property type="evidence" value="ECO:0007669"/>
    <property type="project" value="InterPro"/>
</dbReference>
<feature type="coiled-coil region" evidence="13">
    <location>
        <begin position="75"/>
        <end position="102"/>
    </location>
</feature>
<dbReference type="GO" id="GO:0051537">
    <property type="term" value="F:2 iron, 2 sulfur cluster binding"/>
    <property type="evidence" value="ECO:0007669"/>
    <property type="project" value="TreeGrafter"/>
</dbReference>
<protein>
    <recommendedName>
        <fullName evidence="3">ferroxidase</fullName>
        <ecNumber evidence="3">1.16.3.1</ecNumber>
    </recommendedName>
</protein>
<dbReference type="GO" id="GO:0008198">
    <property type="term" value="F:ferrous iron binding"/>
    <property type="evidence" value="ECO:0007669"/>
    <property type="project" value="TreeGrafter"/>
</dbReference>
<keyword evidence="8" id="KW-0560">Oxidoreductase</keyword>
<dbReference type="Proteomes" id="UP000316726">
    <property type="component" value="Chromosome 6"/>
</dbReference>
<evidence type="ECO:0000256" key="5">
    <source>
        <dbReference type="ARBA" id="ARBA00022448"/>
    </source>
</evidence>
<evidence type="ECO:0000256" key="14">
    <source>
        <dbReference type="SAM" id="MobiDB-lite"/>
    </source>
</evidence>
<keyword evidence="6" id="KW-0410">Iron transport</keyword>
<keyword evidence="11" id="KW-0496">Mitochondrion</keyword>
<dbReference type="AlphaFoldDB" id="A0A5B8MMQ3"/>
<dbReference type="PRINTS" id="PR00904">
    <property type="entry name" value="FRATAXIN"/>
</dbReference>
<dbReference type="NCBIfam" id="TIGR03422">
    <property type="entry name" value="mito_frataxin"/>
    <property type="match status" value="1"/>
</dbReference>
<keyword evidence="7" id="KW-0809">Transit peptide</keyword>
<evidence type="ECO:0000256" key="4">
    <source>
        <dbReference type="ARBA" id="ARBA00022434"/>
    </source>
</evidence>
<dbReference type="PANTHER" id="PTHR16821">
    <property type="entry name" value="FRATAXIN"/>
    <property type="match status" value="1"/>
</dbReference>
<evidence type="ECO:0000256" key="2">
    <source>
        <dbReference type="ARBA" id="ARBA00008183"/>
    </source>
</evidence>
<dbReference type="GO" id="GO:0004322">
    <property type="term" value="F:ferroxidase activity"/>
    <property type="evidence" value="ECO:0007669"/>
    <property type="project" value="UniProtKB-EC"/>
</dbReference>
<comment type="catalytic activity">
    <reaction evidence="12">
        <text>4 Fe(2+) + O2 + 4 H(+) = 4 Fe(3+) + 2 H2O</text>
        <dbReference type="Rhea" id="RHEA:11148"/>
        <dbReference type="ChEBI" id="CHEBI:15377"/>
        <dbReference type="ChEBI" id="CHEBI:15378"/>
        <dbReference type="ChEBI" id="CHEBI:15379"/>
        <dbReference type="ChEBI" id="CHEBI:29033"/>
        <dbReference type="ChEBI" id="CHEBI:29034"/>
        <dbReference type="EC" id="1.16.3.1"/>
    </reaction>
</comment>
<dbReference type="Pfam" id="PF01491">
    <property type="entry name" value="Frataxin_Cyay"/>
    <property type="match status" value="1"/>
</dbReference>
<dbReference type="GO" id="GO:0006879">
    <property type="term" value="P:intracellular iron ion homeostasis"/>
    <property type="evidence" value="ECO:0007669"/>
    <property type="project" value="UniProtKB-KW"/>
</dbReference>
<dbReference type="GO" id="GO:0034986">
    <property type="term" value="F:iron chaperone activity"/>
    <property type="evidence" value="ECO:0007669"/>
    <property type="project" value="TreeGrafter"/>
</dbReference>
<dbReference type="STRING" id="1764295.A0A5B8MMQ3"/>
<evidence type="ECO:0000256" key="12">
    <source>
        <dbReference type="ARBA" id="ARBA00047990"/>
    </source>
</evidence>
<keyword evidence="10" id="KW-0406">Ion transport</keyword>
<reference evidence="15 16" key="1">
    <citation type="submission" date="2018-07" db="EMBL/GenBank/DDBJ databases">
        <title>The complete nuclear genome of the prasinophyte Chloropicon primus (CCMP1205).</title>
        <authorList>
            <person name="Pombert J.-F."/>
            <person name="Otis C."/>
            <person name="Turmel M."/>
            <person name="Lemieux C."/>
        </authorList>
    </citation>
    <scope>NUCLEOTIDE SEQUENCE [LARGE SCALE GENOMIC DNA]</scope>
    <source>
        <strain evidence="15 16">CCMP1205</strain>
    </source>
</reference>
<dbReference type="OrthoDB" id="1897642at2759"/>
<feature type="region of interest" description="Disordered" evidence="14">
    <location>
        <begin position="1"/>
        <end position="21"/>
    </location>
</feature>
<name>A0A5B8MMQ3_9CHLO</name>
<dbReference type="EMBL" id="CP031039">
    <property type="protein sequence ID" value="QDZ21836.1"/>
    <property type="molecule type" value="Genomic_DNA"/>
</dbReference>
<evidence type="ECO:0000256" key="1">
    <source>
        <dbReference type="ARBA" id="ARBA00004173"/>
    </source>
</evidence>
<organism evidence="15 16">
    <name type="scientific">Chloropicon primus</name>
    <dbReference type="NCBI Taxonomy" id="1764295"/>
    <lineage>
        <taxon>Eukaryota</taxon>
        <taxon>Viridiplantae</taxon>
        <taxon>Chlorophyta</taxon>
        <taxon>Chloropicophyceae</taxon>
        <taxon>Chloropicales</taxon>
        <taxon>Chloropicaceae</taxon>
        <taxon>Chloropicon</taxon>
    </lineage>
</organism>
<dbReference type="GO" id="GO:0005739">
    <property type="term" value="C:mitochondrion"/>
    <property type="evidence" value="ECO:0007669"/>
    <property type="project" value="UniProtKB-SubCell"/>
</dbReference>